<organism evidence="8 9">
    <name type="scientific">Pseudoduganella namucuonensis</name>
    <dbReference type="NCBI Taxonomy" id="1035707"/>
    <lineage>
        <taxon>Bacteria</taxon>
        <taxon>Pseudomonadati</taxon>
        <taxon>Pseudomonadota</taxon>
        <taxon>Betaproteobacteria</taxon>
        <taxon>Burkholderiales</taxon>
        <taxon>Oxalobacteraceae</taxon>
        <taxon>Telluria group</taxon>
        <taxon>Pseudoduganella</taxon>
    </lineage>
</organism>
<dbReference type="CDD" id="cd06225">
    <property type="entry name" value="HAMP"/>
    <property type="match status" value="1"/>
</dbReference>
<dbReference type="GO" id="GO:0004888">
    <property type="term" value="F:transmembrane signaling receptor activity"/>
    <property type="evidence" value="ECO:0007669"/>
    <property type="project" value="InterPro"/>
</dbReference>
<protein>
    <submittedName>
        <fullName evidence="8">Methyl-accepting chemotaxis protein</fullName>
    </submittedName>
</protein>
<dbReference type="InterPro" id="IPR004089">
    <property type="entry name" value="MCPsignal_dom"/>
</dbReference>
<dbReference type="PRINTS" id="PR00260">
    <property type="entry name" value="CHEMTRNSDUCR"/>
</dbReference>
<evidence type="ECO:0000256" key="5">
    <source>
        <dbReference type="SAM" id="Phobius"/>
    </source>
</evidence>
<evidence type="ECO:0000256" key="1">
    <source>
        <dbReference type="ARBA" id="ARBA00004370"/>
    </source>
</evidence>
<dbReference type="InterPro" id="IPR003660">
    <property type="entry name" value="HAMP_dom"/>
</dbReference>
<dbReference type="GO" id="GO:0005886">
    <property type="term" value="C:plasma membrane"/>
    <property type="evidence" value="ECO:0007669"/>
    <property type="project" value="TreeGrafter"/>
</dbReference>
<evidence type="ECO:0000256" key="3">
    <source>
        <dbReference type="ARBA" id="ARBA00029447"/>
    </source>
</evidence>
<dbReference type="InterPro" id="IPR051310">
    <property type="entry name" value="MCP_chemotaxis"/>
</dbReference>
<feature type="transmembrane region" description="Helical" evidence="5">
    <location>
        <begin position="316"/>
        <end position="338"/>
    </location>
</feature>
<dbReference type="SMART" id="SM00283">
    <property type="entry name" value="MA"/>
    <property type="match status" value="1"/>
</dbReference>
<evidence type="ECO:0000313" key="9">
    <source>
        <dbReference type="Proteomes" id="UP000199391"/>
    </source>
</evidence>
<accession>A0A1I7LTM6</accession>
<gene>
    <name evidence="8" type="ORF">SAMN05216552_103750</name>
</gene>
<dbReference type="PANTHER" id="PTHR43531:SF11">
    <property type="entry name" value="METHYL-ACCEPTING CHEMOTAXIS PROTEIN 3"/>
    <property type="match status" value="1"/>
</dbReference>
<evidence type="ECO:0000256" key="2">
    <source>
        <dbReference type="ARBA" id="ARBA00022500"/>
    </source>
</evidence>
<reference evidence="9" key="1">
    <citation type="submission" date="2016-10" db="EMBL/GenBank/DDBJ databases">
        <authorList>
            <person name="Varghese N."/>
            <person name="Submissions S."/>
        </authorList>
    </citation>
    <scope>NUCLEOTIDE SEQUENCE [LARGE SCALE GENOMIC DNA]</scope>
    <source>
        <strain evidence="9">CGMCC 1.11014</strain>
    </source>
</reference>
<keyword evidence="2" id="KW-0145">Chemotaxis</keyword>
<proteinExistence type="inferred from homology"/>
<dbReference type="SMART" id="SM00304">
    <property type="entry name" value="HAMP"/>
    <property type="match status" value="2"/>
</dbReference>
<evidence type="ECO:0000259" key="7">
    <source>
        <dbReference type="PROSITE" id="PS50885"/>
    </source>
</evidence>
<keyword evidence="9" id="KW-1185">Reference proteome</keyword>
<dbReference type="PANTHER" id="PTHR43531">
    <property type="entry name" value="PROTEIN ICFG"/>
    <property type="match status" value="1"/>
</dbReference>
<dbReference type="GO" id="GO:0007165">
    <property type="term" value="P:signal transduction"/>
    <property type="evidence" value="ECO:0007669"/>
    <property type="project" value="UniProtKB-KW"/>
</dbReference>
<sequence>MMRFLNRLLLWRKFAILAVMGFVLVSVPSYLYVRDSYKTLDAARTETRGTVPAKALLRALQLTQQSRGLSALVLGGRKEKANELRMKQQEVERGYRNVGRLLTERVNDPAVLAAWSEAQAQWKSLAADVAGARVAGKASTEQHTALIAKLLTVLDLVADHFLLTLDPDVDSYYLIFGALYHLPALTEDLGRLRARGTNMLTQSKVTMEERGALSALLEKANEHHAAMNTAFTKAGASNPELRDKLSRIVEESLGEAQQAMNLADTHLIHADRVDFPATEYVSQFTRAIDNQFKLLDLAMTELDGLLLARADRLTRAVYTLLGSVAAISLLAGWIGVLITVSITRPLRETVDASHAIARGDLGVHIACDRGDEIGQVQQAIAHMTDKLRDSLSDVGRVMGAMASGDLSQKIEREYEGAFAELKDHTNNTVGKLSQVVADVNVAAQAIAAASGQVSQTAMSLSQAATEQAASVEQTSASLEQMTASIVQNTENARVTDGMASSASHEASEGGEAVQVTVTAMNQIASQVGIIDDIAYQTNLLALNAAIEAARAGDQGKGFAVVATQVRKLAERSQLAAQEIGVVARGSVVLAEKAGKLLDQMVPKSKRTSDLVQEIAAASEEQSLGVGQINSAVSQLNITTQQNAASSEELAATAQEMNTQAEQLRKAMAFFNGVRAKVMAPRAEPAPAKAAEFTPIKLVRLNQHADEMSELEEASFVAY</sequence>
<feature type="domain" description="Methyl-accepting transducer" evidence="6">
    <location>
        <begin position="442"/>
        <end position="657"/>
    </location>
</feature>
<dbReference type="RefSeq" id="WP_229490833.1">
    <property type="nucleotide sequence ID" value="NZ_FPBO01000037.1"/>
</dbReference>
<dbReference type="Gene3D" id="6.10.340.10">
    <property type="match status" value="1"/>
</dbReference>
<comment type="subcellular location">
    <subcellularLocation>
        <location evidence="1">Membrane</location>
    </subcellularLocation>
</comment>
<name>A0A1I7LTM6_9BURK</name>
<feature type="domain" description="HAMP" evidence="7">
    <location>
        <begin position="340"/>
        <end position="392"/>
    </location>
</feature>
<dbReference type="GO" id="GO:0006935">
    <property type="term" value="P:chemotaxis"/>
    <property type="evidence" value="ECO:0007669"/>
    <property type="project" value="UniProtKB-KW"/>
</dbReference>
<dbReference type="Proteomes" id="UP000199391">
    <property type="component" value="Unassembled WGS sequence"/>
</dbReference>
<comment type="similarity">
    <text evidence="3">Belongs to the methyl-accepting chemotaxis (MCP) protein family.</text>
</comment>
<dbReference type="InterPro" id="IPR004090">
    <property type="entry name" value="Chemotax_Me-accpt_rcpt"/>
</dbReference>
<dbReference type="FunFam" id="1.10.287.950:FF:000001">
    <property type="entry name" value="Methyl-accepting chemotaxis sensory transducer"/>
    <property type="match status" value="1"/>
</dbReference>
<dbReference type="Gene3D" id="1.10.287.950">
    <property type="entry name" value="Methyl-accepting chemotaxis protein"/>
    <property type="match status" value="1"/>
</dbReference>
<dbReference type="STRING" id="1035707.SAMN05216552_103750"/>
<evidence type="ECO:0000259" key="6">
    <source>
        <dbReference type="PROSITE" id="PS50111"/>
    </source>
</evidence>
<dbReference type="EMBL" id="FPBO01000037">
    <property type="protein sequence ID" value="SFV12982.1"/>
    <property type="molecule type" value="Genomic_DNA"/>
</dbReference>
<dbReference type="Pfam" id="PF00015">
    <property type="entry name" value="MCPsignal"/>
    <property type="match status" value="1"/>
</dbReference>
<dbReference type="CDD" id="cd11386">
    <property type="entry name" value="MCP_signal"/>
    <property type="match status" value="1"/>
</dbReference>
<keyword evidence="5" id="KW-1133">Transmembrane helix</keyword>
<keyword evidence="5" id="KW-0472">Membrane</keyword>
<dbReference type="Pfam" id="PF00672">
    <property type="entry name" value="HAMP"/>
    <property type="match status" value="1"/>
</dbReference>
<feature type="domain" description="HAMP" evidence="7">
    <location>
        <begin position="393"/>
        <end position="437"/>
    </location>
</feature>
<keyword evidence="4" id="KW-0807">Transducer</keyword>
<dbReference type="AlphaFoldDB" id="A0A1I7LTM6"/>
<keyword evidence="5" id="KW-0812">Transmembrane</keyword>
<dbReference type="PROSITE" id="PS50885">
    <property type="entry name" value="HAMP"/>
    <property type="match status" value="2"/>
</dbReference>
<dbReference type="SUPFAM" id="SSF58104">
    <property type="entry name" value="Methyl-accepting chemotaxis protein (MCP) signaling domain"/>
    <property type="match status" value="1"/>
</dbReference>
<evidence type="ECO:0000256" key="4">
    <source>
        <dbReference type="PROSITE-ProRule" id="PRU00284"/>
    </source>
</evidence>
<evidence type="ECO:0000313" key="8">
    <source>
        <dbReference type="EMBL" id="SFV12982.1"/>
    </source>
</evidence>
<dbReference type="PROSITE" id="PS50111">
    <property type="entry name" value="CHEMOTAXIS_TRANSDUC_2"/>
    <property type="match status" value="1"/>
</dbReference>